<dbReference type="PANTHER" id="PTHR46033">
    <property type="entry name" value="PROTEIN MAIN-LIKE 2"/>
    <property type="match status" value="1"/>
</dbReference>
<dbReference type="PANTHER" id="PTHR46033:SF8">
    <property type="entry name" value="PROTEIN MAINTENANCE OF MERISTEMS-LIKE"/>
    <property type="match status" value="1"/>
</dbReference>
<evidence type="ECO:0000259" key="1">
    <source>
        <dbReference type="Pfam" id="PF10536"/>
    </source>
</evidence>
<organism evidence="2 3">
    <name type="scientific">Gossypium stocksii</name>
    <dbReference type="NCBI Taxonomy" id="47602"/>
    <lineage>
        <taxon>Eukaryota</taxon>
        <taxon>Viridiplantae</taxon>
        <taxon>Streptophyta</taxon>
        <taxon>Embryophyta</taxon>
        <taxon>Tracheophyta</taxon>
        <taxon>Spermatophyta</taxon>
        <taxon>Magnoliopsida</taxon>
        <taxon>eudicotyledons</taxon>
        <taxon>Gunneridae</taxon>
        <taxon>Pentapetalae</taxon>
        <taxon>rosids</taxon>
        <taxon>malvids</taxon>
        <taxon>Malvales</taxon>
        <taxon>Malvaceae</taxon>
        <taxon>Malvoideae</taxon>
        <taxon>Gossypium</taxon>
    </lineage>
</organism>
<dbReference type="AlphaFoldDB" id="A0A9D3ULW2"/>
<dbReference type="InterPro" id="IPR019557">
    <property type="entry name" value="AminoTfrase-like_pln_mobile"/>
</dbReference>
<evidence type="ECO:0000313" key="3">
    <source>
        <dbReference type="Proteomes" id="UP000828251"/>
    </source>
</evidence>
<name>A0A9D3ULW2_9ROSI</name>
<dbReference type="Pfam" id="PF10536">
    <property type="entry name" value="PMD"/>
    <property type="match status" value="1"/>
</dbReference>
<feature type="domain" description="Aminotransferase-like plant mobile" evidence="1">
    <location>
        <begin position="102"/>
        <end position="199"/>
    </location>
</feature>
<dbReference type="InterPro" id="IPR044824">
    <property type="entry name" value="MAIN-like"/>
</dbReference>
<protein>
    <recommendedName>
        <fullName evidence="1">Aminotransferase-like plant mobile domain-containing protein</fullName>
    </recommendedName>
</protein>
<proteinExistence type="predicted"/>
<comment type="caution">
    <text evidence="2">The sequence shown here is derived from an EMBL/GenBank/DDBJ whole genome shotgun (WGS) entry which is preliminary data.</text>
</comment>
<dbReference type="GO" id="GO:0010073">
    <property type="term" value="P:meristem maintenance"/>
    <property type="evidence" value="ECO:0007669"/>
    <property type="project" value="InterPro"/>
</dbReference>
<keyword evidence="3" id="KW-1185">Reference proteome</keyword>
<gene>
    <name evidence="2" type="ORF">J1N35_038385</name>
</gene>
<dbReference type="Proteomes" id="UP000828251">
    <property type="component" value="Unassembled WGS sequence"/>
</dbReference>
<dbReference type="OrthoDB" id="784956at2759"/>
<reference evidence="2 3" key="1">
    <citation type="journal article" date="2021" name="Plant Biotechnol. J.">
        <title>Multi-omics assisted identification of the key and species-specific regulatory components of drought-tolerant mechanisms in Gossypium stocksii.</title>
        <authorList>
            <person name="Yu D."/>
            <person name="Ke L."/>
            <person name="Zhang D."/>
            <person name="Wu Y."/>
            <person name="Sun Y."/>
            <person name="Mei J."/>
            <person name="Sun J."/>
            <person name="Sun Y."/>
        </authorList>
    </citation>
    <scope>NUCLEOTIDE SEQUENCE [LARGE SCALE GENOMIC DNA]</scope>
    <source>
        <strain evidence="3">cv. E1</strain>
        <tissue evidence="2">Leaf</tissue>
    </source>
</reference>
<dbReference type="EMBL" id="JAIQCV010000011">
    <property type="protein sequence ID" value="KAH1047601.1"/>
    <property type="molecule type" value="Genomic_DNA"/>
</dbReference>
<accession>A0A9D3ULW2</accession>
<evidence type="ECO:0000313" key="2">
    <source>
        <dbReference type="EMBL" id="KAH1047601.1"/>
    </source>
</evidence>
<sequence>MRLAVYLHTVSPNSQKVKVGPNSLRVEDNADDHRRQFNWFDLTQSSSSSPPLLFSLLGTVLDSGYWTRSGWGCYIQGLYCVQKGCVNNVGYVLDPHLMPYFGSAAMIRTFDLKHDLILALVKWWRPKTHTFHLPYGECPIILEDVALQLSLPIDGSAVTGVSIVFEPATLFYNLLGCSPDDHGNKFTSLRFLWLKANVEYLLSIAIEQEVMYAI</sequence>